<reference evidence="2 3" key="1">
    <citation type="journal article" date="2023" name="Commun. Biol.">
        <title>Genome analysis of Parmales, the sister group of diatoms, reveals the evolutionary specialization of diatoms from phago-mixotrophs to photoautotrophs.</title>
        <authorList>
            <person name="Ban H."/>
            <person name="Sato S."/>
            <person name="Yoshikawa S."/>
            <person name="Yamada K."/>
            <person name="Nakamura Y."/>
            <person name="Ichinomiya M."/>
            <person name="Sato N."/>
            <person name="Blanc-Mathieu R."/>
            <person name="Endo H."/>
            <person name="Kuwata A."/>
            <person name="Ogata H."/>
        </authorList>
    </citation>
    <scope>NUCLEOTIDE SEQUENCE [LARGE SCALE GENOMIC DNA]</scope>
</reference>
<feature type="transmembrane region" description="Helical" evidence="1">
    <location>
        <begin position="253"/>
        <end position="274"/>
    </location>
</feature>
<proteinExistence type="predicted"/>
<keyword evidence="1" id="KW-0472">Membrane</keyword>
<name>A0ABQ6NAT0_9STRA</name>
<dbReference type="EMBL" id="BRYB01006192">
    <property type="protein sequence ID" value="GMI51549.1"/>
    <property type="molecule type" value="Genomic_DNA"/>
</dbReference>
<comment type="caution">
    <text evidence="2">The sequence shown here is derived from an EMBL/GenBank/DDBJ whole genome shotgun (WGS) entry which is preliminary data.</text>
</comment>
<accession>A0ABQ6NAT0</accession>
<feature type="transmembrane region" description="Helical" evidence="1">
    <location>
        <begin position="70"/>
        <end position="87"/>
    </location>
</feature>
<evidence type="ECO:0000313" key="3">
    <source>
        <dbReference type="Proteomes" id="UP001165060"/>
    </source>
</evidence>
<keyword evidence="3" id="KW-1185">Reference proteome</keyword>
<evidence type="ECO:0000313" key="2">
    <source>
        <dbReference type="EMBL" id="GMI51549.1"/>
    </source>
</evidence>
<keyword evidence="1" id="KW-0812">Transmembrane</keyword>
<feature type="transmembrane region" description="Helical" evidence="1">
    <location>
        <begin position="321"/>
        <end position="342"/>
    </location>
</feature>
<protein>
    <submittedName>
        <fullName evidence="2">Uncharacterized protein</fullName>
    </submittedName>
</protein>
<organism evidence="2 3">
    <name type="scientific">Tetraparma gracilis</name>
    <dbReference type="NCBI Taxonomy" id="2962635"/>
    <lineage>
        <taxon>Eukaryota</taxon>
        <taxon>Sar</taxon>
        <taxon>Stramenopiles</taxon>
        <taxon>Ochrophyta</taxon>
        <taxon>Bolidophyceae</taxon>
        <taxon>Parmales</taxon>
        <taxon>Triparmaceae</taxon>
        <taxon>Tetraparma</taxon>
    </lineage>
</organism>
<gene>
    <name evidence="2" type="ORF">TeGR_g516</name>
</gene>
<evidence type="ECO:0000256" key="1">
    <source>
        <dbReference type="SAM" id="Phobius"/>
    </source>
</evidence>
<feature type="non-terminal residue" evidence="2">
    <location>
        <position position="1"/>
    </location>
</feature>
<feature type="transmembrane region" description="Helical" evidence="1">
    <location>
        <begin position="29"/>
        <end position="50"/>
    </location>
</feature>
<keyword evidence="1" id="KW-1133">Transmembrane helix</keyword>
<sequence length="426" mass="47834">VESCYHAPTVLTKEEVDAEYDNGWLIIKVLYFFASGLPTLSLLLGGLEFFEDAGLKWLHTATVVDVRDHGFGFFNFSVAVMIVFWFPEVIAKHTLQLDDDWVSSSIDFATFFCLWGDAFIAISSNSFNPMCWTHGWLFWWTMQYAFLMTDNEADASVRGYFECKDGEAVVPEGNMEGWYEEDGTPVEWTWPTLRTGIQGAYNEVKGLDSDGDMANELKCMNCTTPEGGFNNYGWYLFTDRDAEAALNSEPWAWAIWGALIYVNLMCMCTCLTIIGCKQASIPVMGQIRSDNPKATVWFAVDDNGKAGKHERNKHHRLSSTMVTIVLVLTYSPIGLAEMFYTAYSLATAKEDKEILSLFGVFAPAGQTGVVKHEKGKHKLSVLLDNLCEPIAVIGNMNIALSKELARTFDWKGELIPQEEKAEDNEI</sequence>
<dbReference type="Proteomes" id="UP001165060">
    <property type="component" value="Unassembled WGS sequence"/>
</dbReference>